<dbReference type="RefSeq" id="WP_284194039.1">
    <property type="nucleotide sequence ID" value="NZ_BSPW01000096.1"/>
</dbReference>
<evidence type="ECO:0000313" key="2">
    <source>
        <dbReference type="Proteomes" id="UP001157138"/>
    </source>
</evidence>
<dbReference type="EMBL" id="BSPW01000096">
    <property type="protein sequence ID" value="GLT20218.1"/>
    <property type="molecule type" value="Genomic_DNA"/>
</dbReference>
<accession>A0ABQ6F3X0</accession>
<protein>
    <recommendedName>
        <fullName evidence="3">Transposase</fullName>
    </recommendedName>
</protein>
<keyword evidence="2" id="KW-1185">Reference proteome</keyword>
<name>A0ABQ6F3X0_9VIBR</name>
<sequence>MTHFLSKKQQATLRQQSQIIQRQARQLNKSKLDPYRDWILLLHQQDYSVSSIARIVAKITPIEISHNALHHYIKKWKGHTIEADKKSLNDSWMIGYNLYPKLELMKHEVLFLRHEEDCTLREIQLWLMIYKKIHCATNTISRSLKKWKSYPLSHLNKKKLLNTK</sequence>
<organism evidence="1 2">
    <name type="scientific">Vibrio zhanjiangensis</name>
    <dbReference type="NCBI Taxonomy" id="1046128"/>
    <lineage>
        <taxon>Bacteria</taxon>
        <taxon>Pseudomonadati</taxon>
        <taxon>Pseudomonadota</taxon>
        <taxon>Gammaproteobacteria</taxon>
        <taxon>Vibrionales</taxon>
        <taxon>Vibrionaceae</taxon>
        <taxon>Vibrio</taxon>
    </lineage>
</organism>
<evidence type="ECO:0008006" key="3">
    <source>
        <dbReference type="Google" id="ProtNLM"/>
    </source>
</evidence>
<evidence type="ECO:0000313" key="1">
    <source>
        <dbReference type="EMBL" id="GLT20218.1"/>
    </source>
</evidence>
<reference evidence="2" key="1">
    <citation type="journal article" date="2019" name="Int. J. Syst. Evol. Microbiol.">
        <title>The Global Catalogue of Microorganisms (GCM) 10K type strain sequencing project: providing services to taxonomists for standard genome sequencing and annotation.</title>
        <authorList>
            <consortium name="The Broad Institute Genomics Platform"/>
            <consortium name="The Broad Institute Genome Sequencing Center for Infectious Disease"/>
            <person name="Wu L."/>
            <person name="Ma J."/>
        </authorList>
    </citation>
    <scope>NUCLEOTIDE SEQUENCE [LARGE SCALE GENOMIC DNA]</scope>
    <source>
        <strain evidence="2">NBRC 108723</strain>
    </source>
</reference>
<gene>
    <name evidence="1" type="ORF">GCM10007938_40010</name>
</gene>
<dbReference type="Proteomes" id="UP001157138">
    <property type="component" value="Unassembled WGS sequence"/>
</dbReference>
<proteinExistence type="predicted"/>
<comment type="caution">
    <text evidence="1">The sequence shown here is derived from an EMBL/GenBank/DDBJ whole genome shotgun (WGS) entry which is preliminary data.</text>
</comment>